<gene>
    <name evidence="16" type="ORF">H8D96_20600</name>
</gene>
<evidence type="ECO:0000256" key="6">
    <source>
        <dbReference type="ARBA" id="ARBA00022679"/>
    </source>
</evidence>
<dbReference type="InterPro" id="IPR036097">
    <property type="entry name" value="HisK_dim/P_sf"/>
</dbReference>
<reference evidence="16 17" key="1">
    <citation type="submission" date="2020-08" db="EMBL/GenBank/DDBJ databases">
        <title>Bridging the membrane lipid divide: bacteria of the FCB group superphylum have the potential to synthesize archaeal ether lipids.</title>
        <authorList>
            <person name="Villanueva L."/>
            <person name="Von Meijenfeldt F.A.B."/>
            <person name="Westbye A.B."/>
            <person name="Yadav S."/>
            <person name="Hopmans E.C."/>
            <person name="Dutilh B.E."/>
            <person name="Sinninghe Damste J.S."/>
        </authorList>
    </citation>
    <scope>NUCLEOTIDE SEQUENCE [LARGE SCALE GENOMIC DNA]</scope>
    <source>
        <strain evidence="16">NIOZ-UU17</strain>
    </source>
</reference>
<dbReference type="InterPro" id="IPR000700">
    <property type="entry name" value="PAS-assoc_C"/>
</dbReference>
<dbReference type="EC" id="2.7.13.3" evidence="3"/>
<dbReference type="InterPro" id="IPR029151">
    <property type="entry name" value="Sensor-like_sf"/>
</dbReference>
<dbReference type="InterPro" id="IPR035965">
    <property type="entry name" value="PAS-like_dom_sf"/>
</dbReference>
<keyword evidence="9" id="KW-0418">Kinase</keyword>
<dbReference type="GO" id="GO:0006355">
    <property type="term" value="P:regulation of DNA-templated transcription"/>
    <property type="evidence" value="ECO:0007669"/>
    <property type="project" value="InterPro"/>
</dbReference>
<feature type="domain" description="PAC" evidence="15">
    <location>
        <begin position="324"/>
        <end position="376"/>
    </location>
</feature>
<dbReference type="SUPFAM" id="SSF55874">
    <property type="entry name" value="ATPase domain of HSP90 chaperone/DNA topoisomerase II/histidine kinase"/>
    <property type="match status" value="1"/>
</dbReference>
<evidence type="ECO:0000313" key="16">
    <source>
        <dbReference type="EMBL" id="MBC8434316.1"/>
    </source>
</evidence>
<dbReference type="GO" id="GO:0000155">
    <property type="term" value="F:phosphorelay sensor kinase activity"/>
    <property type="evidence" value="ECO:0007669"/>
    <property type="project" value="InterPro"/>
</dbReference>
<evidence type="ECO:0000256" key="13">
    <source>
        <dbReference type="SAM" id="Phobius"/>
    </source>
</evidence>
<dbReference type="Gene3D" id="3.30.450.20">
    <property type="entry name" value="PAS domain"/>
    <property type="match status" value="1"/>
</dbReference>
<evidence type="ECO:0000256" key="1">
    <source>
        <dbReference type="ARBA" id="ARBA00000085"/>
    </source>
</evidence>
<dbReference type="PANTHER" id="PTHR43065">
    <property type="entry name" value="SENSOR HISTIDINE KINASE"/>
    <property type="match status" value="1"/>
</dbReference>
<protein>
    <recommendedName>
        <fullName evidence="3">histidine kinase</fullName>
        <ecNumber evidence="3">2.7.13.3</ecNumber>
    </recommendedName>
</protein>
<keyword evidence="7 13" id="KW-0812">Transmembrane</keyword>
<dbReference type="Proteomes" id="UP000605201">
    <property type="component" value="Unassembled WGS sequence"/>
</dbReference>
<keyword evidence="11 13" id="KW-1133">Transmembrane helix</keyword>
<keyword evidence="5" id="KW-0597">Phosphoprotein</keyword>
<dbReference type="Pfam" id="PF02518">
    <property type="entry name" value="HATPase_c"/>
    <property type="match status" value="1"/>
</dbReference>
<comment type="catalytic activity">
    <reaction evidence="1">
        <text>ATP + protein L-histidine = ADP + protein N-phospho-L-histidine.</text>
        <dbReference type="EC" id="2.7.13.3"/>
    </reaction>
</comment>
<dbReference type="GO" id="GO:0005886">
    <property type="term" value="C:plasma membrane"/>
    <property type="evidence" value="ECO:0007669"/>
    <property type="project" value="UniProtKB-SubCell"/>
</dbReference>
<name>A0A8J6TP93_9BACT</name>
<dbReference type="InterPro" id="IPR013767">
    <property type="entry name" value="PAS_fold"/>
</dbReference>
<feature type="transmembrane region" description="Helical" evidence="13">
    <location>
        <begin position="221"/>
        <end position="242"/>
    </location>
</feature>
<keyword evidence="8" id="KW-0547">Nucleotide-binding</keyword>
<dbReference type="SMART" id="SM00387">
    <property type="entry name" value="HATPase_c"/>
    <property type="match status" value="1"/>
</dbReference>
<keyword evidence="4" id="KW-1003">Cell membrane</keyword>
<dbReference type="InterPro" id="IPR000014">
    <property type="entry name" value="PAS"/>
</dbReference>
<dbReference type="SUPFAM" id="SSF47384">
    <property type="entry name" value="Homodimeric domain of signal transducing histidine kinase"/>
    <property type="match status" value="1"/>
</dbReference>
<dbReference type="InterPro" id="IPR036890">
    <property type="entry name" value="HATPase_C_sf"/>
</dbReference>
<keyword evidence="10" id="KW-0067">ATP-binding</keyword>
<dbReference type="SMART" id="SM00086">
    <property type="entry name" value="PAC"/>
    <property type="match status" value="1"/>
</dbReference>
<evidence type="ECO:0000256" key="5">
    <source>
        <dbReference type="ARBA" id="ARBA00022553"/>
    </source>
</evidence>
<organism evidence="16 17">
    <name type="scientific">Candidatus Desulfatibia vada</name>
    <dbReference type="NCBI Taxonomy" id="2841696"/>
    <lineage>
        <taxon>Bacteria</taxon>
        <taxon>Pseudomonadati</taxon>
        <taxon>Thermodesulfobacteriota</taxon>
        <taxon>Desulfobacteria</taxon>
        <taxon>Desulfobacterales</taxon>
        <taxon>Desulfobacterales incertae sedis</taxon>
        <taxon>Candidatus Desulfatibia</taxon>
    </lineage>
</organism>
<dbReference type="InterPro" id="IPR003661">
    <property type="entry name" value="HisK_dim/P_dom"/>
</dbReference>
<dbReference type="NCBIfam" id="TIGR00229">
    <property type="entry name" value="sensory_box"/>
    <property type="match status" value="1"/>
</dbReference>
<evidence type="ECO:0000259" key="14">
    <source>
        <dbReference type="PROSITE" id="PS50109"/>
    </source>
</evidence>
<evidence type="ECO:0000313" key="17">
    <source>
        <dbReference type="Proteomes" id="UP000605201"/>
    </source>
</evidence>
<evidence type="ECO:0000256" key="8">
    <source>
        <dbReference type="ARBA" id="ARBA00022741"/>
    </source>
</evidence>
<dbReference type="Gene3D" id="3.30.565.10">
    <property type="entry name" value="Histidine kinase-like ATPase, C-terminal domain"/>
    <property type="match status" value="1"/>
</dbReference>
<evidence type="ECO:0000256" key="10">
    <source>
        <dbReference type="ARBA" id="ARBA00022840"/>
    </source>
</evidence>
<dbReference type="SMART" id="SM00388">
    <property type="entry name" value="HisKA"/>
    <property type="match status" value="1"/>
</dbReference>
<dbReference type="PROSITE" id="PS50113">
    <property type="entry name" value="PAC"/>
    <property type="match status" value="1"/>
</dbReference>
<evidence type="ECO:0000256" key="2">
    <source>
        <dbReference type="ARBA" id="ARBA00004651"/>
    </source>
</evidence>
<evidence type="ECO:0000256" key="9">
    <source>
        <dbReference type="ARBA" id="ARBA00022777"/>
    </source>
</evidence>
<evidence type="ECO:0000256" key="4">
    <source>
        <dbReference type="ARBA" id="ARBA00022475"/>
    </source>
</evidence>
<evidence type="ECO:0000256" key="3">
    <source>
        <dbReference type="ARBA" id="ARBA00012438"/>
    </source>
</evidence>
<comment type="subcellular location">
    <subcellularLocation>
        <location evidence="2">Cell membrane</location>
        <topology evidence="2">Multi-pass membrane protein</topology>
    </subcellularLocation>
</comment>
<comment type="caution">
    <text evidence="16">The sequence shown here is derived from an EMBL/GenBank/DDBJ whole genome shotgun (WGS) entry which is preliminary data.</text>
</comment>
<evidence type="ECO:0000256" key="11">
    <source>
        <dbReference type="ARBA" id="ARBA00022989"/>
    </source>
</evidence>
<evidence type="ECO:0000256" key="12">
    <source>
        <dbReference type="ARBA" id="ARBA00023012"/>
    </source>
</evidence>
<evidence type="ECO:0000259" key="15">
    <source>
        <dbReference type="PROSITE" id="PS50113"/>
    </source>
</evidence>
<dbReference type="PRINTS" id="PR00344">
    <property type="entry name" value="BCTRLSENSOR"/>
</dbReference>
<keyword evidence="13" id="KW-0472">Membrane</keyword>
<dbReference type="InterPro" id="IPR001610">
    <property type="entry name" value="PAC"/>
</dbReference>
<dbReference type="Gene3D" id="1.10.287.130">
    <property type="match status" value="1"/>
</dbReference>
<dbReference type="PROSITE" id="PS50109">
    <property type="entry name" value="HIS_KIN"/>
    <property type="match status" value="1"/>
</dbReference>
<dbReference type="CDD" id="cd00082">
    <property type="entry name" value="HisKA"/>
    <property type="match status" value="1"/>
</dbReference>
<dbReference type="Pfam" id="PF00989">
    <property type="entry name" value="PAS"/>
    <property type="match status" value="1"/>
</dbReference>
<keyword evidence="12" id="KW-0902">Two-component regulatory system</keyword>
<dbReference type="InterPro" id="IPR003594">
    <property type="entry name" value="HATPase_dom"/>
</dbReference>
<dbReference type="AlphaFoldDB" id="A0A8J6TP93"/>
<dbReference type="Pfam" id="PF00512">
    <property type="entry name" value="HisKA"/>
    <property type="match status" value="1"/>
</dbReference>
<feature type="domain" description="Histidine kinase" evidence="14">
    <location>
        <begin position="389"/>
        <end position="597"/>
    </location>
</feature>
<dbReference type="SUPFAM" id="SSF103190">
    <property type="entry name" value="Sensory domain-like"/>
    <property type="match status" value="1"/>
</dbReference>
<dbReference type="InterPro" id="IPR005467">
    <property type="entry name" value="His_kinase_dom"/>
</dbReference>
<dbReference type="EMBL" id="JACNIG010000414">
    <property type="protein sequence ID" value="MBC8434316.1"/>
    <property type="molecule type" value="Genomic_DNA"/>
</dbReference>
<evidence type="ECO:0000256" key="7">
    <source>
        <dbReference type="ARBA" id="ARBA00022692"/>
    </source>
</evidence>
<dbReference type="InterPro" id="IPR004358">
    <property type="entry name" value="Sig_transdc_His_kin-like_C"/>
</dbReference>
<accession>A0A8J6TP93</accession>
<dbReference type="PANTHER" id="PTHR43065:SF10">
    <property type="entry name" value="PEROXIDE STRESS-ACTIVATED HISTIDINE KINASE MAK3"/>
    <property type="match status" value="1"/>
</dbReference>
<sequence>MRFIFHGIDIAIKSTMTLKAFHKRLWTAVPAWIFIGAVAVLFPIFAFMTMQSINRQKENSTRLLLEKGAALIRSFEAGARTGIGMRWSGRQLQKLLTETAQQPDILHLFVTDINGVVMVHNNPAHIGKIYGKGLDLKNTSFKSVQWRLLSKPGNKKIFEVFRRLASDGGPMGMRRGHMMMQLWMEQSGNSRISITPAEFIIFVGLDMSTIDEAIKSDTKHAVVMGLILLFIGFTGIILLFLAQSYRATKTSLSRIKAFSDNVVENMPIGLLVLDDKKKVTSFNNVAAAVMQLSLHETIGEDAEQVLPGELMKLLNNIDLEKGIVEKEIDCIVKNGKKIPLEVGATLLYDESETFLGYVLLFKDLSEVRALRKEIARSQRLASVGKLAAGVAHEIRNPLSSIKGFATYFKERYHDIPEDQHISNLMIQEVDRLNRVVGELHEFARPITIARKPIQIKSYLENSIELIANQASEANVTIHTTLAPEIDEVYIDPDRISQVLLNLYLNAIESMDSGGTLSVGLAVNADKKGVEMRISDSGAGISQDDLAHIFDPYFTTKTAGTGLGLAIVHNIIEAHQGEIKVESQPDQGTTFTIFLPNA</sequence>
<dbReference type="GO" id="GO:0005524">
    <property type="term" value="F:ATP binding"/>
    <property type="evidence" value="ECO:0007669"/>
    <property type="project" value="UniProtKB-KW"/>
</dbReference>
<dbReference type="SUPFAM" id="SSF55785">
    <property type="entry name" value="PYP-like sensor domain (PAS domain)"/>
    <property type="match status" value="1"/>
</dbReference>
<feature type="transmembrane region" description="Helical" evidence="13">
    <location>
        <begin position="25"/>
        <end position="47"/>
    </location>
</feature>
<keyword evidence="6" id="KW-0808">Transferase</keyword>
<proteinExistence type="predicted"/>